<sequence length="98" mass="10629">MVGGGGKAVGSSSRKKNGEGAAQQQELPQKELFWAPAPLTTKSWADVEDDDDYYFATTAPPRPVWGTADEPVKEEEDVEDAVRAALQEIKMIAFMASL</sequence>
<dbReference type="PANTHER" id="PTHR31365:SF4">
    <property type="entry name" value="OS05G0179800 PROTEIN"/>
    <property type="match status" value="1"/>
</dbReference>
<dbReference type="AlphaFoldDB" id="A0A1W0W3X4"/>
<proteinExistence type="predicted"/>
<dbReference type="EMBL" id="CM000761">
    <property type="protein sequence ID" value="OQU89108.1"/>
    <property type="molecule type" value="Genomic_DNA"/>
</dbReference>
<reference evidence="3" key="3">
    <citation type="journal article" date="2018" name="Plant J.">
        <title>The Sorghum bicolor reference genome: improved assembly, gene annotations, a transcriptome atlas, and signatures of genome organization.</title>
        <authorList>
            <person name="McCormick R.F."/>
            <person name="Truong S.K."/>
            <person name="Sreedasyam A."/>
            <person name="Jenkins J."/>
            <person name="Shu S."/>
            <person name="Sims D."/>
            <person name="Kennedy M."/>
            <person name="Amirebrahimi M."/>
            <person name="Weers B.D."/>
            <person name="McKinley B."/>
            <person name="Mattison A."/>
            <person name="Morishige D.T."/>
            <person name="Grimwood J."/>
            <person name="Schmutz J."/>
            <person name="Mullet J.E."/>
        </authorList>
    </citation>
    <scope>NUCLEOTIDE SEQUENCE [LARGE SCALE GENOMIC DNA]</scope>
    <source>
        <strain evidence="3">cv. BTx623</strain>
    </source>
</reference>
<keyword evidence="3" id="KW-1185">Reference proteome</keyword>
<dbReference type="InParanoid" id="A0A1W0W3X4"/>
<dbReference type="STRING" id="4558.A0A1W0W3X4"/>
<dbReference type="EMBL" id="CM000761">
    <property type="protein sequence ID" value="OQU89109.1"/>
    <property type="molecule type" value="Genomic_DNA"/>
</dbReference>
<reference evidence="2" key="2">
    <citation type="submission" date="2017-02" db="EMBL/GenBank/DDBJ databases">
        <title>WGS assembly of Sorghum bicolor.</title>
        <authorList>
            <person name="Paterson A."/>
            <person name="Mullet J."/>
            <person name="Bowers J."/>
            <person name="Bruggmann R."/>
            <person name="Dubchak I."/>
            <person name="Grimwood J."/>
            <person name="Gundlach H."/>
            <person name="Haberer G."/>
            <person name="Hellsten U."/>
            <person name="Mitros T."/>
            <person name="Poliakov A."/>
            <person name="Schmutz J."/>
            <person name="Spannagl M."/>
            <person name="Tang H."/>
            <person name="Wang X."/>
            <person name="Wicker T."/>
            <person name="Bharti A."/>
            <person name="Chapman J."/>
            <person name="Feltus F."/>
            <person name="Gowik U."/>
            <person name="Grigoriev I."/>
            <person name="Lyons E."/>
            <person name="Maher C."/>
            <person name="Martis M."/>
            <person name="Narechania A."/>
            <person name="Otillar R."/>
            <person name="Penning B."/>
            <person name="Salamov A."/>
            <person name="Wang Y."/>
            <person name="Zhang L."/>
            <person name="Carpita N."/>
            <person name="Freeling M."/>
            <person name="Gingle A."/>
            <person name="Hash C."/>
            <person name="Keller B."/>
            <person name="Klein P."/>
            <person name="Kresovich S."/>
            <person name="Mccann M."/>
            <person name="Ming R."/>
            <person name="Peterson D."/>
            <person name="Rahman M."/>
            <person name="Ware D."/>
            <person name="Westhoff P."/>
            <person name="Mayer K."/>
            <person name="Messing J."/>
            <person name="Sims D."/>
            <person name="Jenkins J."/>
            <person name="Shu S."/>
            <person name="Rokhsar D."/>
        </authorList>
    </citation>
    <scope>NUCLEOTIDE SEQUENCE</scope>
</reference>
<name>A0A1W0W3X4_SORBI</name>
<protein>
    <submittedName>
        <fullName evidence="2">Uncharacterized protein</fullName>
    </submittedName>
</protein>
<dbReference type="Gramene" id="OQU89109">
    <property type="protein sequence ID" value="OQU89109"/>
    <property type="gene ID" value="SORBI_3002G147500"/>
</dbReference>
<dbReference type="PANTHER" id="PTHR31365">
    <property type="entry name" value="EXPRESSED PROTEIN"/>
    <property type="match status" value="1"/>
</dbReference>
<feature type="region of interest" description="Disordered" evidence="1">
    <location>
        <begin position="1"/>
        <end position="34"/>
    </location>
</feature>
<evidence type="ECO:0000256" key="1">
    <source>
        <dbReference type="SAM" id="MobiDB-lite"/>
    </source>
</evidence>
<gene>
    <name evidence="2" type="ORF">SORBI_3002G147500</name>
</gene>
<reference evidence="2 3" key="1">
    <citation type="journal article" date="2009" name="Nature">
        <title>The Sorghum bicolor genome and the diversification of grasses.</title>
        <authorList>
            <person name="Paterson A.H."/>
            <person name="Bowers J.E."/>
            <person name="Bruggmann R."/>
            <person name="Dubchak I."/>
            <person name="Grimwood J."/>
            <person name="Gundlach H."/>
            <person name="Haberer G."/>
            <person name="Hellsten U."/>
            <person name="Mitros T."/>
            <person name="Poliakov A."/>
            <person name="Schmutz J."/>
            <person name="Spannagl M."/>
            <person name="Tang H."/>
            <person name="Wang X."/>
            <person name="Wicker T."/>
            <person name="Bharti A.K."/>
            <person name="Chapman J."/>
            <person name="Feltus F.A."/>
            <person name="Gowik U."/>
            <person name="Grigoriev I.V."/>
            <person name="Lyons E."/>
            <person name="Maher C.A."/>
            <person name="Martis M."/>
            <person name="Narechania A."/>
            <person name="Otillar R.P."/>
            <person name="Penning B.W."/>
            <person name="Salamov A.A."/>
            <person name="Wang Y."/>
            <person name="Zhang L."/>
            <person name="Carpita N.C."/>
            <person name="Freeling M."/>
            <person name="Gingle A.R."/>
            <person name="Hash C.T."/>
            <person name="Keller B."/>
            <person name="Klein P."/>
            <person name="Kresovich S."/>
            <person name="McCann M.C."/>
            <person name="Ming R."/>
            <person name="Peterson D.G."/>
            <person name="Mehboob-ur-Rahman"/>
            <person name="Ware D."/>
            <person name="Westhoff P."/>
            <person name="Mayer K.F."/>
            <person name="Messing J."/>
            <person name="Rokhsar D.S."/>
        </authorList>
    </citation>
    <scope>NUCLEOTIDE SEQUENCE [LARGE SCALE GENOMIC DNA]</scope>
    <source>
        <strain evidence="3">cv. BTx623</strain>
    </source>
</reference>
<organism evidence="2 3">
    <name type="scientific">Sorghum bicolor</name>
    <name type="common">Sorghum</name>
    <name type="synonym">Sorghum vulgare</name>
    <dbReference type="NCBI Taxonomy" id="4558"/>
    <lineage>
        <taxon>Eukaryota</taxon>
        <taxon>Viridiplantae</taxon>
        <taxon>Streptophyta</taxon>
        <taxon>Embryophyta</taxon>
        <taxon>Tracheophyta</taxon>
        <taxon>Spermatophyta</taxon>
        <taxon>Magnoliopsida</taxon>
        <taxon>Liliopsida</taxon>
        <taxon>Poales</taxon>
        <taxon>Poaceae</taxon>
        <taxon>PACMAD clade</taxon>
        <taxon>Panicoideae</taxon>
        <taxon>Andropogonodae</taxon>
        <taxon>Andropogoneae</taxon>
        <taxon>Sorghinae</taxon>
        <taxon>Sorghum</taxon>
    </lineage>
</organism>
<evidence type="ECO:0000313" key="2">
    <source>
        <dbReference type="EMBL" id="OQU89109.1"/>
    </source>
</evidence>
<accession>A0A1W0W3X4</accession>
<dbReference type="Proteomes" id="UP000000768">
    <property type="component" value="Chromosome 2"/>
</dbReference>
<evidence type="ECO:0000313" key="3">
    <source>
        <dbReference type="Proteomes" id="UP000000768"/>
    </source>
</evidence>
<dbReference type="Gramene" id="OQU89108">
    <property type="protein sequence ID" value="OQU89108"/>
    <property type="gene ID" value="SORBI_3002G147500"/>
</dbReference>